<dbReference type="Pfam" id="PF09335">
    <property type="entry name" value="VTT_dom"/>
    <property type="match status" value="1"/>
</dbReference>
<feature type="transmembrane region" description="Helical" evidence="1">
    <location>
        <begin position="186"/>
        <end position="206"/>
    </location>
</feature>
<dbReference type="PANTHER" id="PTHR42709:SF11">
    <property type="entry name" value="DEDA FAMILY PROTEIN"/>
    <property type="match status" value="1"/>
</dbReference>
<keyword evidence="1" id="KW-1133">Transmembrane helix</keyword>
<protein>
    <submittedName>
        <fullName evidence="3">Membrane protein YqaA, SNARE-associated domain</fullName>
    </submittedName>
</protein>
<dbReference type="RefSeq" id="WP_073375047.1">
    <property type="nucleotide sequence ID" value="NZ_FQXS01000008.1"/>
</dbReference>
<keyword evidence="1" id="KW-0812">Transmembrane</keyword>
<gene>
    <name evidence="3" type="ORF">SAMN02745124_01641</name>
</gene>
<dbReference type="InterPro" id="IPR051311">
    <property type="entry name" value="DedA_domain"/>
</dbReference>
<keyword evidence="1" id="KW-0472">Membrane</keyword>
<evidence type="ECO:0000313" key="3">
    <source>
        <dbReference type="EMBL" id="SHH73743.1"/>
    </source>
</evidence>
<evidence type="ECO:0000259" key="2">
    <source>
        <dbReference type="Pfam" id="PF09335"/>
    </source>
</evidence>
<evidence type="ECO:0000256" key="1">
    <source>
        <dbReference type="SAM" id="Phobius"/>
    </source>
</evidence>
<sequence>MVGNSDPGETTVKLAGGPLKRLYDICMAWIAGPYGVWALFFIAFVESSFFPIPPDVFLIAMCIAAPSRSFFFAAVCAAGSVLGGALGYGLGFWFMDSVGQQIIAWYGFEDKYLRVQDLYRAYDAWAVGAAGFTPLPYKLFTITAGAFKLDLATFLVVSALSRAARFFLVAAFIWKFGAPVKYFIDRYFNILSVIFMVLLIGGFVLVKMLL</sequence>
<dbReference type="PANTHER" id="PTHR42709">
    <property type="entry name" value="ALKALINE PHOSPHATASE LIKE PROTEIN"/>
    <property type="match status" value="1"/>
</dbReference>
<feature type="transmembrane region" description="Helical" evidence="1">
    <location>
        <begin position="22"/>
        <end position="44"/>
    </location>
</feature>
<dbReference type="AlphaFoldDB" id="A0A1M5VFQ5"/>
<evidence type="ECO:0000313" key="4">
    <source>
        <dbReference type="Proteomes" id="UP000184139"/>
    </source>
</evidence>
<accession>A0A1M5VFQ5</accession>
<proteinExistence type="predicted"/>
<feature type="transmembrane region" description="Helical" evidence="1">
    <location>
        <begin position="152"/>
        <end position="174"/>
    </location>
</feature>
<dbReference type="EMBL" id="FQXS01000008">
    <property type="protein sequence ID" value="SHH73743.1"/>
    <property type="molecule type" value="Genomic_DNA"/>
</dbReference>
<keyword evidence="4" id="KW-1185">Reference proteome</keyword>
<feature type="transmembrane region" description="Helical" evidence="1">
    <location>
        <begin position="120"/>
        <end position="140"/>
    </location>
</feature>
<organism evidence="3 4">
    <name type="scientific">Desulfofustis glycolicus DSM 9705</name>
    <dbReference type="NCBI Taxonomy" id="1121409"/>
    <lineage>
        <taxon>Bacteria</taxon>
        <taxon>Pseudomonadati</taxon>
        <taxon>Thermodesulfobacteriota</taxon>
        <taxon>Desulfobulbia</taxon>
        <taxon>Desulfobulbales</taxon>
        <taxon>Desulfocapsaceae</taxon>
        <taxon>Desulfofustis</taxon>
    </lineage>
</organism>
<dbReference type="GO" id="GO:0005886">
    <property type="term" value="C:plasma membrane"/>
    <property type="evidence" value="ECO:0007669"/>
    <property type="project" value="TreeGrafter"/>
</dbReference>
<reference evidence="3 4" key="1">
    <citation type="submission" date="2016-11" db="EMBL/GenBank/DDBJ databases">
        <authorList>
            <person name="Jaros S."/>
            <person name="Januszkiewicz K."/>
            <person name="Wedrychowicz H."/>
        </authorList>
    </citation>
    <scope>NUCLEOTIDE SEQUENCE [LARGE SCALE GENOMIC DNA]</scope>
    <source>
        <strain evidence="3 4">DSM 9705</strain>
    </source>
</reference>
<feature type="domain" description="VTT" evidence="2">
    <location>
        <begin position="52"/>
        <end position="173"/>
    </location>
</feature>
<name>A0A1M5VFQ5_9BACT</name>
<dbReference type="Proteomes" id="UP000184139">
    <property type="component" value="Unassembled WGS sequence"/>
</dbReference>
<dbReference type="InterPro" id="IPR032816">
    <property type="entry name" value="VTT_dom"/>
</dbReference>
<dbReference type="STRING" id="1121409.SAMN02745124_01641"/>